<comment type="subcellular location">
    <subcellularLocation>
        <location evidence="1">Membrane</location>
        <topology evidence="1">Multi-pass membrane protein</topology>
    </subcellularLocation>
</comment>
<feature type="transmembrane region" description="Helical" evidence="7">
    <location>
        <begin position="109"/>
        <end position="127"/>
    </location>
</feature>
<keyword evidence="6 7" id="KW-0472">Membrane</keyword>
<feature type="transmembrane region" description="Helical" evidence="7">
    <location>
        <begin position="184"/>
        <end position="205"/>
    </location>
</feature>
<evidence type="ECO:0000256" key="5">
    <source>
        <dbReference type="ARBA" id="ARBA00022989"/>
    </source>
</evidence>
<reference evidence="9" key="2">
    <citation type="submission" date="2025-08" db="UniProtKB">
        <authorList>
            <consortium name="RefSeq"/>
        </authorList>
    </citation>
    <scope>IDENTIFICATION</scope>
    <source>
        <tissue evidence="9">Young leaves</tissue>
    </source>
</reference>
<keyword evidence="8" id="KW-1185">Reference proteome</keyword>
<feature type="transmembrane region" description="Helical" evidence="7">
    <location>
        <begin position="52"/>
        <end position="73"/>
    </location>
</feature>
<evidence type="ECO:0000313" key="9">
    <source>
        <dbReference type="RefSeq" id="XP_027356803.1"/>
    </source>
</evidence>
<dbReference type="OrthoDB" id="1856718at2759"/>
<dbReference type="GO" id="GO:0005886">
    <property type="term" value="C:plasma membrane"/>
    <property type="evidence" value="ECO:0007669"/>
    <property type="project" value="TreeGrafter"/>
</dbReference>
<feature type="transmembrane region" description="Helical" evidence="7">
    <location>
        <begin position="329"/>
        <end position="347"/>
    </location>
</feature>
<evidence type="ECO:0000256" key="2">
    <source>
        <dbReference type="ARBA" id="ARBA00007965"/>
    </source>
</evidence>
<evidence type="ECO:0000256" key="7">
    <source>
        <dbReference type="SAM" id="Phobius"/>
    </source>
</evidence>
<dbReference type="KEGG" id="aprc:113866113"/>
<keyword evidence="4 7" id="KW-0812">Transmembrane</keyword>
<dbReference type="PIRSF" id="PIRSF016379">
    <property type="entry name" value="ENT"/>
    <property type="match status" value="1"/>
</dbReference>
<reference evidence="8" key="1">
    <citation type="journal article" date="2019" name="Toxins">
        <title>Detection of Abrin-Like and Prepropulchellin-Like Toxin Genes and Transcripts Using Whole Genome Sequencing and Full-Length Transcript Sequencing of Abrus precatorius.</title>
        <authorList>
            <person name="Hovde B.T."/>
            <person name="Daligault H.E."/>
            <person name="Hanschen E.R."/>
            <person name="Kunde Y.A."/>
            <person name="Johnson M.B."/>
            <person name="Starkenburg S.R."/>
            <person name="Johnson S.L."/>
        </authorList>
    </citation>
    <scope>NUCLEOTIDE SEQUENCE [LARGE SCALE GENOMIC DNA]</scope>
</reference>
<dbReference type="Proteomes" id="UP000694853">
    <property type="component" value="Unplaced"/>
</dbReference>
<dbReference type="PANTHER" id="PTHR10332">
    <property type="entry name" value="EQUILIBRATIVE NUCLEOSIDE TRANSPORTER"/>
    <property type="match status" value="1"/>
</dbReference>
<evidence type="ECO:0000256" key="1">
    <source>
        <dbReference type="ARBA" id="ARBA00004141"/>
    </source>
</evidence>
<evidence type="ECO:0000256" key="3">
    <source>
        <dbReference type="ARBA" id="ARBA00022448"/>
    </source>
</evidence>
<dbReference type="PRINTS" id="PR01130">
    <property type="entry name" value="DERENTRNSPRT"/>
</dbReference>
<feature type="transmembrane region" description="Helical" evidence="7">
    <location>
        <begin position="85"/>
        <end position="103"/>
    </location>
</feature>
<feature type="transmembrane region" description="Helical" evidence="7">
    <location>
        <begin position="389"/>
        <end position="412"/>
    </location>
</feature>
<gene>
    <name evidence="9" type="primary">LOC113866113</name>
</gene>
<feature type="transmembrane region" description="Helical" evidence="7">
    <location>
        <begin position="353"/>
        <end position="377"/>
    </location>
</feature>
<organism evidence="8 9">
    <name type="scientific">Abrus precatorius</name>
    <name type="common">Indian licorice</name>
    <name type="synonym">Glycine abrus</name>
    <dbReference type="NCBI Taxonomy" id="3816"/>
    <lineage>
        <taxon>Eukaryota</taxon>
        <taxon>Viridiplantae</taxon>
        <taxon>Streptophyta</taxon>
        <taxon>Embryophyta</taxon>
        <taxon>Tracheophyta</taxon>
        <taxon>Spermatophyta</taxon>
        <taxon>Magnoliopsida</taxon>
        <taxon>eudicotyledons</taxon>
        <taxon>Gunneridae</taxon>
        <taxon>Pentapetalae</taxon>
        <taxon>rosids</taxon>
        <taxon>fabids</taxon>
        <taxon>Fabales</taxon>
        <taxon>Fabaceae</taxon>
        <taxon>Papilionoideae</taxon>
        <taxon>50 kb inversion clade</taxon>
        <taxon>NPAAA clade</taxon>
        <taxon>indigoferoid/millettioid clade</taxon>
        <taxon>Abreae</taxon>
        <taxon>Abrus</taxon>
    </lineage>
</organism>
<feature type="transmembrane region" description="Helical" evidence="7">
    <location>
        <begin position="296"/>
        <end position="317"/>
    </location>
</feature>
<dbReference type="RefSeq" id="XP_027356803.1">
    <property type="nucleotide sequence ID" value="XM_027501002.1"/>
</dbReference>
<keyword evidence="3" id="KW-0813">Transport</keyword>
<dbReference type="GeneID" id="113866113"/>
<dbReference type="InterPro" id="IPR002259">
    <property type="entry name" value="Eqnu_transpt"/>
</dbReference>
<dbReference type="AlphaFoldDB" id="A0A8B8LN35"/>
<proteinExistence type="inferred from homology"/>
<dbReference type="Pfam" id="PF01733">
    <property type="entry name" value="Nucleoside_tran"/>
    <property type="match status" value="1"/>
</dbReference>
<accession>A0A8B8LN35</accession>
<evidence type="ECO:0000256" key="4">
    <source>
        <dbReference type="ARBA" id="ARBA00022692"/>
    </source>
</evidence>
<evidence type="ECO:0000313" key="8">
    <source>
        <dbReference type="Proteomes" id="UP000694853"/>
    </source>
</evidence>
<comment type="similarity">
    <text evidence="2">Belongs to the SLC29A/ENT transporter (TC 2.A.57) family.</text>
</comment>
<dbReference type="PANTHER" id="PTHR10332:SF38">
    <property type="entry name" value="EQUILIBRATIVE NUCLEOTIDE TRANSPORTER 3-RELATED"/>
    <property type="match status" value="1"/>
</dbReference>
<feature type="transmembrane region" description="Helical" evidence="7">
    <location>
        <begin position="139"/>
        <end position="164"/>
    </location>
</feature>
<evidence type="ECO:0000256" key="6">
    <source>
        <dbReference type="ARBA" id="ARBA00023136"/>
    </source>
</evidence>
<name>A0A8B8LN35_ABRPR</name>
<keyword evidence="5 7" id="KW-1133">Transmembrane helix</keyword>
<feature type="transmembrane region" description="Helical" evidence="7">
    <location>
        <begin position="265"/>
        <end position="284"/>
    </location>
</feature>
<dbReference type="GO" id="GO:0005337">
    <property type="term" value="F:nucleoside transmembrane transporter activity"/>
    <property type="evidence" value="ECO:0007669"/>
    <property type="project" value="InterPro"/>
</dbReference>
<feature type="transmembrane region" description="Helical" evidence="7">
    <location>
        <begin position="20"/>
        <end position="40"/>
    </location>
</feature>
<protein>
    <submittedName>
        <fullName evidence="9">Equilibrative nucleotide transporter 3-like</fullName>
    </submittedName>
</protein>
<sequence length="419" mass="46298">MVISDESGVPRMKGNFRAKFICFIFGLGSLAGLNSLWTMGDYYYKLFPRYHPLRVFTLIYQPFALVITIILVHYESRINTRMRNLTGYTLFFTGSLIVLILDIATSGKGGIGCYIGLCALSACFGIAHSHVQGGMAGDLSLMCADFIQSFLAGITAAGALASVLRLVTKASFEKSDNGLRKGALLSFAISTFFQFLCIILYAIYFPKLSIVKYYRSKAALEGSKTVSADLAAAGIQNMTSQQVGFEANQQERLSNKQLFIQNLDYAADLFLIHVLTLSIVPGFLYEDTGSHKLGTWYQLVLITMYNIFHLISTYIPLIKCLKLESRKRLLIATLSRFLLIPAFYFTAKYGGQGWMILLVSFLGLTNGYLTVCIYTVAPIGYKGPEQNALGNLLSLGLMSGIFAGVALDWLWLIGNSENF</sequence>